<feature type="signal peptide" evidence="1">
    <location>
        <begin position="1"/>
        <end position="21"/>
    </location>
</feature>
<evidence type="ECO:0000313" key="2">
    <source>
        <dbReference type="EMBL" id="NML39942.1"/>
    </source>
</evidence>
<evidence type="ECO:0000256" key="1">
    <source>
        <dbReference type="SAM" id="SignalP"/>
    </source>
</evidence>
<sequence length="198" mass="23377">MYRISLLIPMFVLLCTGYTYAQASASKRIRIYDDTAAIKTGRYLEYAKTFSVKEFVEYYVKEGKVSASKKWGDLYIVPLYKDLSFTFWGRIVPFGHLLHFFKVSNKELEGVDYESLDRDVLKSRFIAEIVPAADKTILGKKGLRNCRTDYEAFDFIYHPEKKQLEMVYHWTIDCSYRLKKLRKHYTSQYDLASKQFVK</sequence>
<name>A0A848GS58_9BACT</name>
<dbReference type="Proteomes" id="UP000583266">
    <property type="component" value="Unassembled WGS sequence"/>
</dbReference>
<dbReference type="RefSeq" id="WP_169226992.1">
    <property type="nucleotide sequence ID" value="NZ_JABBGC010000002.1"/>
</dbReference>
<proteinExistence type="predicted"/>
<feature type="chain" id="PRO_5032710881" evidence="1">
    <location>
        <begin position="22"/>
        <end position="198"/>
    </location>
</feature>
<comment type="caution">
    <text evidence="2">The sequence shown here is derived from an EMBL/GenBank/DDBJ whole genome shotgun (WGS) entry which is preliminary data.</text>
</comment>
<keyword evidence="1" id="KW-0732">Signal</keyword>
<gene>
    <name evidence="2" type="ORF">HHL17_22265</name>
</gene>
<protein>
    <submittedName>
        <fullName evidence="2">Uncharacterized protein</fullName>
    </submittedName>
</protein>
<reference evidence="2 3" key="1">
    <citation type="submission" date="2020-04" db="EMBL/GenBank/DDBJ databases">
        <title>Chitinophaga sp. G-6-1-13 sp. nov., isolated from soil.</title>
        <authorList>
            <person name="Dahal R.H."/>
            <person name="Chaudhary D.K."/>
        </authorList>
    </citation>
    <scope>NUCLEOTIDE SEQUENCE [LARGE SCALE GENOMIC DNA]</scope>
    <source>
        <strain evidence="2 3">G-6-1-13</strain>
    </source>
</reference>
<dbReference type="EMBL" id="JABBGC010000002">
    <property type="protein sequence ID" value="NML39942.1"/>
    <property type="molecule type" value="Genomic_DNA"/>
</dbReference>
<keyword evidence="3" id="KW-1185">Reference proteome</keyword>
<dbReference type="AlphaFoldDB" id="A0A848GS58"/>
<organism evidence="2 3">
    <name type="scientific">Chitinophaga fulva</name>
    <dbReference type="NCBI Taxonomy" id="2728842"/>
    <lineage>
        <taxon>Bacteria</taxon>
        <taxon>Pseudomonadati</taxon>
        <taxon>Bacteroidota</taxon>
        <taxon>Chitinophagia</taxon>
        <taxon>Chitinophagales</taxon>
        <taxon>Chitinophagaceae</taxon>
        <taxon>Chitinophaga</taxon>
    </lineage>
</organism>
<accession>A0A848GS58</accession>
<evidence type="ECO:0000313" key="3">
    <source>
        <dbReference type="Proteomes" id="UP000583266"/>
    </source>
</evidence>